<evidence type="ECO:0000256" key="2">
    <source>
        <dbReference type="SAM" id="MobiDB-lite"/>
    </source>
</evidence>
<dbReference type="InterPro" id="IPR004843">
    <property type="entry name" value="Calcineurin-like_PHP"/>
</dbReference>
<dbReference type="PRINTS" id="PR00114">
    <property type="entry name" value="STPHPHTASE"/>
</dbReference>
<dbReference type="GeneID" id="14888047"/>
<comment type="catalytic activity">
    <reaction evidence="1">
        <text>O-phospho-L-threonyl-[protein] + H2O = L-threonyl-[protein] + phosphate</text>
        <dbReference type="Rhea" id="RHEA:47004"/>
        <dbReference type="Rhea" id="RHEA-COMP:11060"/>
        <dbReference type="Rhea" id="RHEA-COMP:11605"/>
        <dbReference type="ChEBI" id="CHEBI:15377"/>
        <dbReference type="ChEBI" id="CHEBI:30013"/>
        <dbReference type="ChEBI" id="CHEBI:43474"/>
        <dbReference type="ChEBI" id="CHEBI:61977"/>
        <dbReference type="EC" id="3.1.3.16"/>
    </reaction>
</comment>
<dbReference type="InterPro" id="IPR029052">
    <property type="entry name" value="Metallo-depent_PP-like"/>
</dbReference>
<name>A0A0A1U4A4_ENTIV</name>
<reference evidence="4 5" key="1">
    <citation type="submission" date="2012-10" db="EMBL/GenBank/DDBJ databases">
        <authorList>
            <person name="Zafar N."/>
            <person name="Inman J."/>
            <person name="Hall N."/>
            <person name="Lorenzi H."/>
            <person name="Caler E."/>
        </authorList>
    </citation>
    <scope>NUCLEOTIDE SEQUENCE [LARGE SCALE GENOMIC DNA]</scope>
    <source>
        <strain evidence="4 5">IP1</strain>
    </source>
</reference>
<dbReference type="EC" id="3.1.3.16" evidence="1"/>
<evidence type="ECO:0000256" key="1">
    <source>
        <dbReference type="RuleBase" id="RU004273"/>
    </source>
</evidence>
<dbReference type="VEuPathDB" id="AmoebaDB:EIN_164920"/>
<dbReference type="Pfam" id="PF00149">
    <property type="entry name" value="Metallophos"/>
    <property type="match status" value="1"/>
</dbReference>
<accession>A0A0A1U4A4</accession>
<evidence type="ECO:0000259" key="3">
    <source>
        <dbReference type="PROSITE" id="PS00125"/>
    </source>
</evidence>
<evidence type="ECO:0000313" key="4">
    <source>
        <dbReference type="EMBL" id="ELP89052.1"/>
    </source>
</evidence>
<dbReference type="SUPFAM" id="SSF56300">
    <property type="entry name" value="Metallo-dependent phosphatases"/>
    <property type="match status" value="1"/>
</dbReference>
<dbReference type="Gene3D" id="3.60.21.10">
    <property type="match status" value="1"/>
</dbReference>
<organism evidence="4 5">
    <name type="scientific">Entamoeba invadens IP1</name>
    <dbReference type="NCBI Taxonomy" id="370355"/>
    <lineage>
        <taxon>Eukaryota</taxon>
        <taxon>Amoebozoa</taxon>
        <taxon>Evosea</taxon>
        <taxon>Archamoebae</taxon>
        <taxon>Mastigamoebida</taxon>
        <taxon>Entamoebidae</taxon>
        <taxon>Entamoeba</taxon>
    </lineage>
</organism>
<dbReference type="GO" id="GO:0097720">
    <property type="term" value="P:calcineurin-mediated signaling"/>
    <property type="evidence" value="ECO:0007669"/>
    <property type="project" value="InterPro"/>
</dbReference>
<dbReference type="OMA" id="CFLMERD"/>
<dbReference type="GO" id="GO:0033192">
    <property type="term" value="F:calmodulin-dependent protein phosphatase activity"/>
    <property type="evidence" value="ECO:0007669"/>
    <property type="project" value="InterPro"/>
</dbReference>
<proteinExistence type="inferred from homology"/>
<feature type="domain" description="Serine/threonine specific protein phosphatases" evidence="3">
    <location>
        <begin position="124"/>
        <end position="129"/>
    </location>
</feature>
<dbReference type="InterPro" id="IPR043360">
    <property type="entry name" value="PP2B"/>
</dbReference>
<dbReference type="SMART" id="SM00156">
    <property type="entry name" value="PP2Ac"/>
    <property type="match status" value="1"/>
</dbReference>
<dbReference type="OrthoDB" id="5593063at2759"/>
<feature type="region of interest" description="Disordered" evidence="2">
    <location>
        <begin position="387"/>
        <end position="410"/>
    </location>
</feature>
<dbReference type="RefSeq" id="XP_004255823.1">
    <property type="nucleotide sequence ID" value="XM_004255775.1"/>
</dbReference>
<keyword evidence="5" id="KW-1185">Reference proteome</keyword>
<dbReference type="KEGG" id="eiv:EIN_164920"/>
<keyword evidence="1 4" id="KW-0378">Hydrolase</keyword>
<gene>
    <name evidence="4" type="ORF">EIN_164920</name>
</gene>
<comment type="similarity">
    <text evidence="1">Belongs to the PPP phosphatase family.</text>
</comment>
<dbReference type="InterPro" id="IPR006186">
    <property type="entry name" value="Ser/Thr-sp_prot-phosphatase"/>
</dbReference>
<dbReference type="PANTHER" id="PTHR45673">
    <property type="entry name" value="SERINE/THREONINE-PROTEIN PHOSPHATASE 2B CATALYTIC SUBUNIT 1-RELATED"/>
    <property type="match status" value="1"/>
</dbReference>
<sequence>MTDGLSELEFVPVNGKYDMAKLKSHFMKGGVLTISSLTALLDKTTRILDIEHNLIDISGDTVVWGDFHGQYFDLLNQLDKCFLMERDHTYVFLGDYVDRGEYSCEVLITLIAMKCNNPNKVILLRGNHESRTMTQNYGFKTECIWKYSLDIYNKCITLFDSLPLACKYTTSLGNFFLCHGGISPNLVVLDDLNLIDRHVEPTSNALLLDLLWADPITQDELDSKQIDWNTVDFIENTGRHCSVFYGFKAVDKFFKKNGFIGMLRGHQCFHNGFESHDFGNEEIETPLCFTIFSAPMYSKSNRGASVEISEGGMNVAKYAFAKDIKKKYNPVLVNGITCGTLELFKDLKAFVTKFLEYAFTALDAEDLEMEDIQVDLDDIQVEIDVDEAEPEPLEPPKTDEEEPPATPKMAMKKMGMKTAMAKGKKMMSASIASAHAASAGG</sequence>
<dbReference type="EMBL" id="KB206683">
    <property type="protein sequence ID" value="ELP89052.1"/>
    <property type="molecule type" value="Genomic_DNA"/>
</dbReference>
<evidence type="ECO:0000313" key="5">
    <source>
        <dbReference type="Proteomes" id="UP000014680"/>
    </source>
</evidence>
<protein>
    <recommendedName>
        <fullName evidence="1">Serine/threonine-protein phosphatase</fullName>
        <ecNumber evidence="1">3.1.3.16</ecNumber>
    </recommendedName>
</protein>
<dbReference type="PROSITE" id="PS00125">
    <property type="entry name" value="SER_THR_PHOSPHATASE"/>
    <property type="match status" value="1"/>
</dbReference>
<dbReference type="Proteomes" id="UP000014680">
    <property type="component" value="Unassembled WGS sequence"/>
</dbReference>
<dbReference type="AlphaFoldDB" id="A0A0A1U4A4"/>